<keyword evidence="2" id="KW-1185">Reference proteome</keyword>
<evidence type="ECO:0000313" key="1">
    <source>
        <dbReference type="EMBL" id="KAL0639003.1"/>
    </source>
</evidence>
<sequence>MAEAHLTHIQSVIDTLSRHKDKIQDTLDIAVEDFGFPSYLAACSILKRGESIGTIVPNDKVSEDINKDQLKKMIELVDQVVKLESEIKVVNKALKLKVKKFMKTLF</sequence>
<name>A0ABR3GT21_9PEZI</name>
<dbReference type="EMBL" id="JBBBZM010000015">
    <property type="protein sequence ID" value="KAL0639003.1"/>
    <property type="molecule type" value="Genomic_DNA"/>
</dbReference>
<gene>
    <name evidence="1" type="ORF">Q9L58_001884</name>
</gene>
<reference evidence="1 2" key="1">
    <citation type="submission" date="2024-02" db="EMBL/GenBank/DDBJ databases">
        <title>Discinaceae phylogenomics.</title>
        <authorList>
            <person name="Dirks A.C."/>
            <person name="James T.Y."/>
        </authorList>
    </citation>
    <scope>NUCLEOTIDE SEQUENCE [LARGE SCALE GENOMIC DNA]</scope>
    <source>
        <strain evidence="1 2">ACD0624</strain>
    </source>
</reference>
<comment type="caution">
    <text evidence="1">The sequence shown here is derived from an EMBL/GenBank/DDBJ whole genome shotgun (WGS) entry which is preliminary data.</text>
</comment>
<evidence type="ECO:0000313" key="2">
    <source>
        <dbReference type="Proteomes" id="UP001447188"/>
    </source>
</evidence>
<proteinExistence type="predicted"/>
<accession>A0ABR3GT21</accession>
<protein>
    <submittedName>
        <fullName evidence="1">Uncharacterized protein</fullName>
    </submittedName>
</protein>
<dbReference type="Proteomes" id="UP001447188">
    <property type="component" value="Unassembled WGS sequence"/>
</dbReference>
<organism evidence="1 2">
    <name type="scientific">Discina gigas</name>
    <dbReference type="NCBI Taxonomy" id="1032678"/>
    <lineage>
        <taxon>Eukaryota</taxon>
        <taxon>Fungi</taxon>
        <taxon>Dikarya</taxon>
        <taxon>Ascomycota</taxon>
        <taxon>Pezizomycotina</taxon>
        <taxon>Pezizomycetes</taxon>
        <taxon>Pezizales</taxon>
        <taxon>Discinaceae</taxon>
        <taxon>Discina</taxon>
    </lineage>
</organism>